<feature type="compositionally biased region" description="Basic and acidic residues" evidence="5">
    <location>
        <begin position="110"/>
        <end position="133"/>
    </location>
</feature>
<keyword evidence="3" id="KW-0862">Zinc</keyword>
<proteinExistence type="predicted"/>
<comment type="caution">
    <text evidence="8">The sequence shown here is derived from an EMBL/GenBank/DDBJ whole genome shotgun (WGS) entry which is preliminary data.</text>
</comment>
<evidence type="ECO:0000256" key="5">
    <source>
        <dbReference type="SAM" id="MobiDB-lite"/>
    </source>
</evidence>
<keyword evidence="2 4" id="KW-0863">Zinc-finger</keyword>
<reference evidence="8" key="1">
    <citation type="submission" date="2021-03" db="EMBL/GenBank/DDBJ databases">
        <authorList>
            <person name="Bekaert M."/>
        </authorList>
    </citation>
    <scope>NUCLEOTIDE SEQUENCE</scope>
</reference>
<name>A0A8S3U0A1_MYTED</name>
<evidence type="ECO:0000313" key="8">
    <source>
        <dbReference type="EMBL" id="CAG2235502.1"/>
    </source>
</evidence>
<dbReference type="PROSITE" id="PS01359">
    <property type="entry name" value="ZF_PHD_1"/>
    <property type="match status" value="1"/>
</dbReference>
<dbReference type="PANTHER" id="PTHR47526">
    <property type="entry name" value="ATP-DEPENDENT DNA HELICASE"/>
    <property type="match status" value="1"/>
</dbReference>
<keyword evidence="1" id="KW-0479">Metal-binding</keyword>
<dbReference type="OrthoDB" id="436852at2759"/>
<evidence type="ECO:0000259" key="7">
    <source>
        <dbReference type="PROSITE" id="PS50089"/>
    </source>
</evidence>
<dbReference type="PROSITE" id="PS50089">
    <property type="entry name" value="ZF_RING_2"/>
    <property type="match status" value="1"/>
</dbReference>
<evidence type="ECO:0000256" key="4">
    <source>
        <dbReference type="PROSITE-ProRule" id="PRU00175"/>
    </source>
</evidence>
<evidence type="ECO:0000256" key="1">
    <source>
        <dbReference type="ARBA" id="ARBA00022723"/>
    </source>
</evidence>
<dbReference type="PANTHER" id="PTHR47526:SF3">
    <property type="entry name" value="PHD-TYPE DOMAIN-CONTAINING PROTEIN"/>
    <property type="match status" value="1"/>
</dbReference>
<keyword evidence="9" id="KW-1185">Reference proteome</keyword>
<protein>
    <recommendedName>
        <fullName evidence="10">PHD-type domain-containing protein</fullName>
    </recommendedName>
</protein>
<feature type="domain" description="PHD-type" evidence="6">
    <location>
        <begin position="162"/>
        <end position="218"/>
    </location>
</feature>
<evidence type="ECO:0000256" key="3">
    <source>
        <dbReference type="ARBA" id="ARBA00022833"/>
    </source>
</evidence>
<dbReference type="Gene3D" id="3.30.40.10">
    <property type="entry name" value="Zinc/RING finger domain, C3HC4 (zinc finger)"/>
    <property type="match status" value="1"/>
</dbReference>
<dbReference type="AlphaFoldDB" id="A0A8S3U0A1"/>
<dbReference type="InterPro" id="IPR019787">
    <property type="entry name" value="Znf_PHD-finger"/>
</dbReference>
<dbReference type="GO" id="GO:0008270">
    <property type="term" value="F:zinc ion binding"/>
    <property type="evidence" value="ECO:0007669"/>
    <property type="project" value="UniProtKB-KW"/>
</dbReference>
<dbReference type="Proteomes" id="UP000683360">
    <property type="component" value="Unassembled WGS sequence"/>
</dbReference>
<organism evidence="8 9">
    <name type="scientific">Mytilus edulis</name>
    <name type="common">Blue mussel</name>
    <dbReference type="NCBI Taxonomy" id="6550"/>
    <lineage>
        <taxon>Eukaryota</taxon>
        <taxon>Metazoa</taxon>
        <taxon>Spiralia</taxon>
        <taxon>Lophotrochozoa</taxon>
        <taxon>Mollusca</taxon>
        <taxon>Bivalvia</taxon>
        <taxon>Autobranchia</taxon>
        <taxon>Pteriomorphia</taxon>
        <taxon>Mytilida</taxon>
        <taxon>Mytiloidea</taxon>
        <taxon>Mytilidae</taxon>
        <taxon>Mytilinae</taxon>
        <taxon>Mytilus</taxon>
    </lineage>
</organism>
<sequence length="218" mass="24947">MDPGDQNTSLEEFKTWKTDNLQHYLTMRGLTKEGTKDELVALCFSAAKLGQTCNHVASLLFKLESSNRYGMGACTSSACSWVVPKKVKDMQPKLLASMPPRKSNRSKSGLPKDDVNEHDEHRTEEITEDHKETEELLNPKFKSVEQIPESMEVETSLCDTQSYLCPICKNLIKESENVSKYNERSVGCDKCEMWFHFPCVKFTKTDSKKKTWFCPNCR</sequence>
<dbReference type="EMBL" id="CAJPWZ010002319">
    <property type="protein sequence ID" value="CAG2235502.1"/>
    <property type="molecule type" value="Genomic_DNA"/>
</dbReference>
<dbReference type="InterPro" id="IPR001841">
    <property type="entry name" value="Znf_RING"/>
</dbReference>
<evidence type="ECO:0008006" key="10">
    <source>
        <dbReference type="Google" id="ProtNLM"/>
    </source>
</evidence>
<dbReference type="PROSITE" id="PS50016">
    <property type="entry name" value="ZF_PHD_2"/>
    <property type="match status" value="1"/>
</dbReference>
<dbReference type="Pfam" id="PF00628">
    <property type="entry name" value="PHD"/>
    <property type="match status" value="1"/>
</dbReference>
<dbReference type="InterPro" id="IPR019786">
    <property type="entry name" value="Zinc_finger_PHD-type_CS"/>
</dbReference>
<dbReference type="InterPro" id="IPR013083">
    <property type="entry name" value="Znf_RING/FYVE/PHD"/>
</dbReference>
<feature type="domain" description="RING-type" evidence="7">
    <location>
        <begin position="165"/>
        <end position="218"/>
    </location>
</feature>
<gene>
    <name evidence="8" type="ORF">MEDL_48060</name>
</gene>
<dbReference type="SMART" id="SM00249">
    <property type="entry name" value="PHD"/>
    <property type="match status" value="1"/>
</dbReference>
<accession>A0A8S3U0A1</accession>
<evidence type="ECO:0000313" key="9">
    <source>
        <dbReference type="Proteomes" id="UP000683360"/>
    </source>
</evidence>
<evidence type="ECO:0000259" key="6">
    <source>
        <dbReference type="PROSITE" id="PS50016"/>
    </source>
</evidence>
<dbReference type="SUPFAM" id="SSF57903">
    <property type="entry name" value="FYVE/PHD zinc finger"/>
    <property type="match status" value="1"/>
</dbReference>
<dbReference type="InterPro" id="IPR001965">
    <property type="entry name" value="Znf_PHD"/>
</dbReference>
<feature type="region of interest" description="Disordered" evidence="5">
    <location>
        <begin position="95"/>
        <end position="133"/>
    </location>
</feature>
<dbReference type="InterPro" id="IPR011011">
    <property type="entry name" value="Znf_FYVE_PHD"/>
</dbReference>
<evidence type="ECO:0000256" key="2">
    <source>
        <dbReference type="ARBA" id="ARBA00022771"/>
    </source>
</evidence>